<comment type="caution">
    <text evidence="1">The sequence shown here is derived from an EMBL/GenBank/DDBJ whole genome shotgun (WGS) entry which is preliminary data.</text>
</comment>
<evidence type="ECO:0000313" key="1">
    <source>
        <dbReference type="EMBL" id="KAF4028078.1"/>
    </source>
</evidence>
<dbReference type="AlphaFoldDB" id="A0A833SFN4"/>
<organism evidence="1 2">
    <name type="scientific">Phytophthora infestans</name>
    <name type="common">Potato late blight agent</name>
    <name type="synonym">Botrytis infestans</name>
    <dbReference type="NCBI Taxonomy" id="4787"/>
    <lineage>
        <taxon>Eukaryota</taxon>
        <taxon>Sar</taxon>
        <taxon>Stramenopiles</taxon>
        <taxon>Oomycota</taxon>
        <taxon>Peronosporomycetes</taxon>
        <taxon>Peronosporales</taxon>
        <taxon>Peronosporaceae</taxon>
        <taxon>Phytophthora</taxon>
    </lineage>
</organism>
<dbReference type="EMBL" id="WSZM01001160">
    <property type="protein sequence ID" value="KAF4028078.1"/>
    <property type="molecule type" value="Genomic_DNA"/>
</dbReference>
<proteinExistence type="predicted"/>
<gene>
    <name evidence="1" type="ORF">GN244_ATG20262</name>
</gene>
<sequence>MRRTGYLKLHRPAFPVPPLAQQELEAGIRLGDGASDPGLRQAKAKSTVLIDGADRRSVTYDRVHEDAILEPAVHANLLGKGLGRHVPEGQGHLPRQLFRVGQRRHSFLEKIRLPDQHLGATTVREDYDMVEGVAFNARILSSDSNGITTESNTIVFAQLFEKGRSEIRWRPVGYDEDDVNAHAKIFPAD</sequence>
<keyword evidence="2" id="KW-1185">Reference proteome</keyword>
<protein>
    <submittedName>
        <fullName evidence="1">Uncharacterized protein</fullName>
    </submittedName>
</protein>
<dbReference type="Proteomes" id="UP000602510">
    <property type="component" value="Unassembled WGS sequence"/>
</dbReference>
<evidence type="ECO:0000313" key="2">
    <source>
        <dbReference type="Proteomes" id="UP000602510"/>
    </source>
</evidence>
<accession>A0A833SFN4</accession>
<reference evidence="1" key="1">
    <citation type="submission" date="2020-04" db="EMBL/GenBank/DDBJ databases">
        <title>Hybrid Assembly of Korean Phytophthora infestans isolates.</title>
        <authorList>
            <person name="Prokchorchik M."/>
            <person name="Lee Y."/>
            <person name="Seo J."/>
            <person name="Cho J.-H."/>
            <person name="Park Y.-E."/>
            <person name="Jang D.-C."/>
            <person name="Im J.-S."/>
            <person name="Choi J.-G."/>
            <person name="Park H.-J."/>
            <person name="Lee G.-B."/>
            <person name="Lee Y.-G."/>
            <person name="Hong S.-Y."/>
            <person name="Cho K."/>
            <person name="Sohn K.H."/>
        </authorList>
    </citation>
    <scope>NUCLEOTIDE SEQUENCE</scope>
    <source>
        <strain evidence="1">KR_1_A1</strain>
    </source>
</reference>
<name>A0A833SFN4_PHYIN</name>